<dbReference type="InterPro" id="IPR020846">
    <property type="entry name" value="MFS_dom"/>
</dbReference>
<feature type="transmembrane region" description="Helical" evidence="6">
    <location>
        <begin position="236"/>
        <end position="254"/>
    </location>
</feature>
<evidence type="ECO:0000256" key="2">
    <source>
        <dbReference type="ARBA" id="ARBA00022448"/>
    </source>
</evidence>
<keyword evidence="4 6" id="KW-1133">Transmembrane helix</keyword>
<dbReference type="PANTHER" id="PTHR42718:SF9">
    <property type="entry name" value="MAJOR FACILITATOR SUPERFAMILY MULTIDRUG TRANSPORTER MFSC"/>
    <property type="match status" value="1"/>
</dbReference>
<evidence type="ECO:0000256" key="4">
    <source>
        <dbReference type="ARBA" id="ARBA00022989"/>
    </source>
</evidence>
<feature type="transmembrane region" description="Helical" evidence="6">
    <location>
        <begin position="20"/>
        <end position="38"/>
    </location>
</feature>
<evidence type="ECO:0000259" key="7">
    <source>
        <dbReference type="PROSITE" id="PS50850"/>
    </source>
</evidence>
<protein>
    <submittedName>
        <fullName evidence="8">Predicted arabinose efflux permease, MFS family</fullName>
    </submittedName>
</protein>
<evidence type="ECO:0000256" key="1">
    <source>
        <dbReference type="ARBA" id="ARBA00004651"/>
    </source>
</evidence>
<dbReference type="CDD" id="cd17504">
    <property type="entry name" value="MFS_MMR_MDR_like"/>
    <property type="match status" value="1"/>
</dbReference>
<dbReference type="SUPFAM" id="SSF103473">
    <property type="entry name" value="MFS general substrate transporter"/>
    <property type="match status" value="1"/>
</dbReference>
<dbReference type="PANTHER" id="PTHR42718">
    <property type="entry name" value="MAJOR FACILITATOR SUPERFAMILY MULTIDRUG TRANSPORTER MFSC"/>
    <property type="match status" value="1"/>
</dbReference>
<feature type="transmembrane region" description="Helical" evidence="6">
    <location>
        <begin position="370"/>
        <end position="393"/>
    </location>
</feature>
<dbReference type="Proteomes" id="UP000193711">
    <property type="component" value="Unassembled WGS sequence"/>
</dbReference>
<gene>
    <name evidence="8" type="ORF">SAMN06295885_2209</name>
</gene>
<feature type="transmembrane region" description="Helical" evidence="6">
    <location>
        <begin position="144"/>
        <end position="166"/>
    </location>
</feature>
<feature type="transmembrane region" description="Helical" evidence="6">
    <location>
        <begin position="58"/>
        <end position="76"/>
    </location>
</feature>
<feature type="transmembrane region" description="Helical" evidence="6">
    <location>
        <begin position="88"/>
        <end position="106"/>
    </location>
</feature>
<organism evidence="8 9">
    <name type="scientific">Rathayibacter oskolensis</name>
    <dbReference type="NCBI Taxonomy" id="1891671"/>
    <lineage>
        <taxon>Bacteria</taxon>
        <taxon>Bacillati</taxon>
        <taxon>Actinomycetota</taxon>
        <taxon>Actinomycetes</taxon>
        <taxon>Micrococcales</taxon>
        <taxon>Microbacteriaceae</taxon>
        <taxon>Rathayibacter</taxon>
    </lineage>
</organism>
<dbReference type="EMBL" id="FXBM01000002">
    <property type="protein sequence ID" value="SMH43584.1"/>
    <property type="molecule type" value="Genomic_DNA"/>
</dbReference>
<comment type="subcellular location">
    <subcellularLocation>
        <location evidence="1">Cell membrane</location>
        <topology evidence="1">Multi-pass membrane protein</topology>
    </subcellularLocation>
</comment>
<accession>A0A1X7NZ35</accession>
<dbReference type="InterPro" id="IPR036259">
    <property type="entry name" value="MFS_trans_sf"/>
</dbReference>
<feature type="transmembrane region" description="Helical" evidence="6">
    <location>
        <begin position="274"/>
        <end position="294"/>
    </location>
</feature>
<feature type="transmembrane region" description="Helical" evidence="6">
    <location>
        <begin position="205"/>
        <end position="224"/>
    </location>
</feature>
<dbReference type="RefSeq" id="WP_244274877.1">
    <property type="nucleotide sequence ID" value="NZ_FXBM01000002.1"/>
</dbReference>
<keyword evidence="5 6" id="KW-0472">Membrane</keyword>
<keyword evidence="2" id="KW-0813">Transport</keyword>
<dbReference type="GO" id="GO:0022857">
    <property type="term" value="F:transmembrane transporter activity"/>
    <property type="evidence" value="ECO:0007669"/>
    <property type="project" value="InterPro"/>
</dbReference>
<name>A0A1X7NZ35_9MICO</name>
<dbReference type="Gene3D" id="1.20.1250.20">
    <property type="entry name" value="MFS general substrate transporter like domains"/>
    <property type="match status" value="2"/>
</dbReference>
<dbReference type="InterPro" id="IPR011701">
    <property type="entry name" value="MFS"/>
</dbReference>
<feature type="transmembrane region" description="Helical" evidence="6">
    <location>
        <begin position="414"/>
        <end position="437"/>
    </location>
</feature>
<feature type="transmembrane region" description="Helical" evidence="6">
    <location>
        <begin position="344"/>
        <end position="364"/>
    </location>
</feature>
<proteinExistence type="predicted"/>
<dbReference type="GO" id="GO:0005886">
    <property type="term" value="C:plasma membrane"/>
    <property type="evidence" value="ECO:0007669"/>
    <property type="project" value="UniProtKB-SubCell"/>
</dbReference>
<feature type="transmembrane region" description="Helical" evidence="6">
    <location>
        <begin position="306"/>
        <end position="332"/>
    </location>
</feature>
<evidence type="ECO:0000313" key="8">
    <source>
        <dbReference type="EMBL" id="SMH43584.1"/>
    </source>
</evidence>
<sequence>MPDRRSPDRRSLARSPGPRLITAVLAFAGMSASFMQTLVVPIQSELPTLLGADRSETAWVITATLLSACILTPVSGRLGDLYGKRRMAIAALVVLVIGSVVCAFADDVWTLVVGRALQGAVMGVIPLGISILRDTLHRDRLPGAIALVSATLGIGGALGLPLSALVAQNLDWHVLFWMSAGLGVLDIVLVLLVVPVSTLRSPGTFDVVGTVGLAIGLSGILIAVSRGNDAGWTSPAILGSGLGGIGVLLVWGWYELRQSSPLVDLRVAARPAVLFTNLASVAVGFAFFGAQITLPQMLELPAASGVGFGLSLIVASLVLAPSGLAMMATSPVAARLSAQSGPRIVLVSGAALIAVSYLLVLPFGSEVWQILVINALIGVGLGLAYAAMPTLIMHAVPASETAAANGLNSLMRTLGTTLSSAVTAAVLAQLTITVGAVDLPSSEGFRTTFVIGAVGAVVAVVLGLLIPKVPRPEARPALP</sequence>
<keyword evidence="9" id="KW-1185">Reference proteome</keyword>
<feature type="domain" description="Major facilitator superfamily (MFS) profile" evidence="7">
    <location>
        <begin position="21"/>
        <end position="471"/>
    </location>
</feature>
<evidence type="ECO:0000256" key="5">
    <source>
        <dbReference type="ARBA" id="ARBA00023136"/>
    </source>
</evidence>
<dbReference type="PROSITE" id="PS50850">
    <property type="entry name" value="MFS"/>
    <property type="match status" value="1"/>
</dbReference>
<reference evidence="9" key="1">
    <citation type="submission" date="2017-04" db="EMBL/GenBank/DDBJ databases">
        <authorList>
            <person name="Varghese N."/>
            <person name="Submissions S."/>
        </authorList>
    </citation>
    <scope>NUCLEOTIDE SEQUENCE [LARGE SCALE GENOMIC DNA]</scope>
    <source>
        <strain evidence="9">VKM Ac-2121</strain>
    </source>
</reference>
<evidence type="ECO:0000256" key="6">
    <source>
        <dbReference type="SAM" id="Phobius"/>
    </source>
</evidence>
<evidence type="ECO:0000313" key="9">
    <source>
        <dbReference type="Proteomes" id="UP000193711"/>
    </source>
</evidence>
<evidence type="ECO:0000256" key="3">
    <source>
        <dbReference type="ARBA" id="ARBA00022692"/>
    </source>
</evidence>
<dbReference type="AlphaFoldDB" id="A0A1X7NZ35"/>
<keyword evidence="3 6" id="KW-0812">Transmembrane</keyword>
<dbReference type="Pfam" id="PF07690">
    <property type="entry name" value="MFS_1"/>
    <property type="match status" value="1"/>
</dbReference>
<feature type="transmembrane region" description="Helical" evidence="6">
    <location>
        <begin position="172"/>
        <end position="193"/>
    </location>
</feature>
<feature type="transmembrane region" description="Helical" evidence="6">
    <location>
        <begin position="449"/>
        <end position="466"/>
    </location>
</feature>